<gene>
    <name evidence="1" type="ORF">SAMN05518846_10338</name>
</gene>
<protein>
    <submittedName>
        <fullName evidence="1">Uncharacterized protein</fullName>
    </submittedName>
</protein>
<evidence type="ECO:0000313" key="2">
    <source>
        <dbReference type="Proteomes" id="UP000198915"/>
    </source>
</evidence>
<dbReference type="Proteomes" id="UP000198915">
    <property type="component" value="Unassembled WGS sequence"/>
</dbReference>
<dbReference type="GeneID" id="301129115"/>
<dbReference type="STRING" id="1884381.SAMN05518846_10338"/>
<accession>A0A1I3QGK4</accession>
<name>A0A1I3QGK4_9BACL</name>
<evidence type="ECO:0000313" key="1">
    <source>
        <dbReference type="EMBL" id="SFJ33244.1"/>
    </source>
</evidence>
<sequence>MVLNFLFFTIKIERSSAVERMVEGERSRYLEKRAEAHAYEAAQLLSRI</sequence>
<proteinExistence type="predicted"/>
<dbReference type="AlphaFoldDB" id="A0A1I3QGK4"/>
<organism evidence="1 2">
    <name type="scientific">Brevibacillus centrosporus</name>
    <dbReference type="NCBI Taxonomy" id="54910"/>
    <lineage>
        <taxon>Bacteria</taxon>
        <taxon>Bacillati</taxon>
        <taxon>Bacillota</taxon>
        <taxon>Bacilli</taxon>
        <taxon>Bacillales</taxon>
        <taxon>Paenibacillaceae</taxon>
        <taxon>Brevibacillus</taxon>
    </lineage>
</organism>
<dbReference type="RefSeq" id="WP_170184503.1">
    <property type="nucleotide sequence ID" value="NZ_BJOE01000055.1"/>
</dbReference>
<dbReference type="EMBL" id="FORT01000003">
    <property type="protein sequence ID" value="SFJ33244.1"/>
    <property type="molecule type" value="Genomic_DNA"/>
</dbReference>
<keyword evidence="2" id="KW-1185">Reference proteome</keyword>
<reference evidence="2" key="1">
    <citation type="submission" date="2016-10" db="EMBL/GenBank/DDBJ databases">
        <authorList>
            <person name="Varghese N."/>
            <person name="Submissions S."/>
        </authorList>
    </citation>
    <scope>NUCLEOTIDE SEQUENCE [LARGE SCALE GENOMIC DNA]</scope>
    <source>
        <strain evidence="2">OK042</strain>
    </source>
</reference>